<feature type="compositionally biased region" description="Basic and acidic residues" evidence="1">
    <location>
        <begin position="455"/>
        <end position="465"/>
    </location>
</feature>
<evidence type="ECO:0000313" key="4">
    <source>
        <dbReference type="Proteomes" id="UP000245464"/>
    </source>
</evidence>
<keyword evidence="5" id="KW-1185">Reference proteome</keyword>
<evidence type="ECO:0000313" key="5">
    <source>
        <dbReference type="Proteomes" id="UP000249757"/>
    </source>
</evidence>
<dbReference type="Proteomes" id="UP000245464">
    <property type="component" value="Chromosome 1"/>
</dbReference>
<dbReference type="OrthoDB" id="3694065at2759"/>
<dbReference type="Proteomes" id="UP000249757">
    <property type="component" value="Unassembled WGS sequence"/>
</dbReference>
<dbReference type="EMBL" id="NQIK02000001">
    <property type="protein sequence ID" value="KAF7577358.1"/>
    <property type="molecule type" value="Genomic_DNA"/>
</dbReference>
<gene>
    <name evidence="3" type="ORF">Ptr86124_007214</name>
    <name evidence="2" type="ORF">PtrM4_015980</name>
</gene>
<accession>A0A2W1FJS7</accession>
<evidence type="ECO:0000256" key="1">
    <source>
        <dbReference type="SAM" id="MobiDB-lite"/>
    </source>
</evidence>
<dbReference type="AlphaFoldDB" id="A0A2W1FJS7"/>
<protein>
    <submittedName>
        <fullName evidence="3">Uncharacterized protein</fullName>
    </submittedName>
</protein>
<reference evidence="3" key="3">
    <citation type="journal article" date="2022" name="bioRxiv">
        <title>A global pangenome for the wheat fungal pathogen Pyrenophora tritici-repentis and prediction of effector protein structural homology.</title>
        <authorList>
            <person name="Moolhuijzen P."/>
            <person name="See P.T."/>
            <person name="Shi G."/>
            <person name="Powell H.R."/>
            <person name="Cockram J."/>
            <person name="Jorgensen L.N."/>
            <person name="Benslimane H."/>
            <person name="Strelkov S.E."/>
            <person name="Turner J."/>
            <person name="Liu Z."/>
            <person name="Moffat C.S."/>
        </authorList>
    </citation>
    <scope>NUCLEOTIDE SEQUENCE</scope>
    <source>
        <strain evidence="3">86-124</strain>
    </source>
</reference>
<reference evidence="3" key="2">
    <citation type="submission" date="2021-05" db="EMBL/GenBank/DDBJ databases">
        <authorList>
            <person name="Moolhuijzen P.M."/>
            <person name="Moffat C.S."/>
        </authorList>
    </citation>
    <scope>NUCLEOTIDE SEQUENCE</scope>
    <source>
        <strain evidence="3">86-124</strain>
    </source>
</reference>
<name>A0A2W1FJS7_9PLEO</name>
<feature type="region of interest" description="Disordered" evidence="1">
    <location>
        <begin position="451"/>
        <end position="480"/>
    </location>
</feature>
<reference evidence="5" key="4">
    <citation type="journal article" date="2022" name="Microb. Genom.">
        <title>A global pangenome for the wheat fungal pathogen Pyrenophora tritici-repentis and prediction of effector protein structural homology.</title>
        <authorList>
            <person name="Moolhuijzen P.M."/>
            <person name="See P.T."/>
            <person name="Shi G."/>
            <person name="Powell H.R."/>
            <person name="Cockram J."/>
            <person name="Jorgensen L.N."/>
            <person name="Benslimane H."/>
            <person name="Strelkov S.E."/>
            <person name="Turner J."/>
            <person name="Liu Z."/>
            <person name="Moffat C.S."/>
        </authorList>
    </citation>
    <scope>NUCLEOTIDE SEQUENCE [LARGE SCALE GENOMIC DNA]</scope>
</reference>
<dbReference type="OMA" id="ITPYQSR"/>
<dbReference type="EMBL" id="NRDI02000009">
    <property type="protein sequence ID" value="KAI1513312.1"/>
    <property type="molecule type" value="Genomic_DNA"/>
</dbReference>
<sequence>MVHTACPSVLALRLPDPRFSVDFNSYQIDASAYAISRKYMQDLFPGQNKPLPPPKTGTVYNRTLRSKPSCELPRKCSPLAVFTAPSTVRKYDQASVECPIMLDESHSSASDWSSASPNSTMVSSMTSNTTAITSNSSSSDFPLKRARTIRRSRISLLDLPQTTVEQILAYVLTQERSISITPHQPQTSPKTLRRQQYRTKTVDIRSIMQHPVLLVSHQMRALGLNTLYQKGHFLIDLCNMSNGTDADGKEAENIWDFWKDSTTPRVVQEALSRALNVRFQVPVPSMEATVGRGEKKRKTEHQDDPPTVHEILQAITALITGVSKNIPKEQPRSASPTGPQTLRRKLSFRSAKRPDSLEFACRGHSPVHQPREPLHKLEVVLVKSSTEAEVPSQTLELVATCSSIPVAKSLEYYLQLEERRRLWAKRDMGKWQGCEPDGTKLLHDLRSLGRIPVRPRPEHRPDTSKKVAARPTARTDRTQKEKVWYKQHLTGGKLHKDQKLQPFTHGIMVKKTKEVENQSKFKILKGTRQPPTVQELQQIAADIRRGIY</sequence>
<evidence type="ECO:0000313" key="2">
    <source>
        <dbReference type="EMBL" id="KAF7577358.1"/>
    </source>
</evidence>
<evidence type="ECO:0000313" key="3">
    <source>
        <dbReference type="EMBL" id="KAI1513312.1"/>
    </source>
</evidence>
<proteinExistence type="predicted"/>
<comment type="caution">
    <text evidence="3">The sequence shown here is derived from an EMBL/GenBank/DDBJ whole genome shotgun (WGS) entry which is preliminary data.</text>
</comment>
<organism evidence="3 5">
    <name type="scientific">Pyrenophora tritici-repentis</name>
    <dbReference type="NCBI Taxonomy" id="45151"/>
    <lineage>
        <taxon>Eukaryota</taxon>
        <taxon>Fungi</taxon>
        <taxon>Dikarya</taxon>
        <taxon>Ascomycota</taxon>
        <taxon>Pezizomycotina</taxon>
        <taxon>Dothideomycetes</taxon>
        <taxon>Pleosporomycetidae</taxon>
        <taxon>Pleosporales</taxon>
        <taxon>Pleosporineae</taxon>
        <taxon>Pleosporaceae</taxon>
        <taxon>Pyrenophora</taxon>
    </lineage>
</organism>
<reference evidence="2 4" key="1">
    <citation type="journal article" date="2018" name="BMC Genomics">
        <title>Comparative genomics of the wheat fungal pathogen Pyrenophora tritici-repentis reveals chromosomal variations and genome plasticity.</title>
        <authorList>
            <person name="Moolhuijzen P."/>
            <person name="See P.T."/>
            <person name="Hane J.K."/>
            <person name="Shi G."/>
            <person name="Liu Z."/>
            <person name="Oliver R.P."/>
            <person name="Moffat C.S."/>
        </authorList>
    </citation>
    <scope>NUCLEOTIDE SEQUENCE [LARGE SCALE GENOMIC DNA]</scope>
    <source>
        <strain evidence="2">M4</strain>
    </source>
</reference>